<feature type="transmembrane region" description="Helical" evidence="1">
    <location>
        <begin position="6"/>
        <end position="25"/>
    </location>
</feature>
<dbReference type="EMBL" id="JAFIWB010000041">
    <property type="protein sequence ID" value="MBN6104806.1"/>
    <property type="molecule type" value="Genomic_DNA"/>
</dbReference>
<dbReference type="Proteomes" id="UP000695802">
    <property type="component" value="Unassembled WGS sequence"/>
</dbReference>
<evidence type="ECO:0000313" key="2">
    <source>
        <dbReference type="EMBL" id="MBN6104806.1"/>
    </source>
</evidence>
<name>A0ABS3BBJ4_9XANT</name>
<keyword evidence="1" id="KW-0812">Transmembrane</keyword>
<accession>A0ABS3BBJ4</accession>
<organism evidence="2 3">
    <name type="scientific">Xanthomonas bonasiae</name>
    <dbReference type="NCBI Taxonomy" id="2810351"/>
    <lineage>
        <taxon>Bacteria</taxon>
        <taxon>Pseudomonadati</taxon>
        <taxon>Pseudomonadota</taxon>
        <taxon>Gammaproteobacteria</taxon>
        <taxon>Lysobacterales</taxon>
        <taxon>Lysobacteraceae</taxon>
        <taxon>Xanthomonas</taxon>
    </lineage>
</organism>
<proteinExistence type="predicted"/>
<dbReference type="RefSeq" id="WP_206231116.1">
    <property type="nucleotide sequence ID" value="NZ_JAFIWB010000041.1"/>
</dbReference>
<comment type="caution">
    <text evidence="2">The sequence shown here is derived from an EMBL/GenBank/DDBJ whole genome shotgun (WGS) entry which is preliminary data.</text>
</comment>
<keyword evidence="3" id="KW-1185">Reference proteome</keyword>
<keyword evidence="1" id="KW-1133">Transmembrane helix</keyword>
<gene>
    <name evidence="2" type="ORF">JR064_21820</name>
</gene>
<protein>
    <submittedName>
        <fullName evidence="2">Uncharacterized protein</fullName>
    </submittedName>
</protein>
<reference evidence="2 3" key="1">
    <citation type="submission" date="2021-02" db="EMBL/GenBank/DDBJ databases">
        <title>Taxonomically Unique Crown Gall-Associated Xanthomonas Stains Have Deficiency in Virulence Repertories.</title>
        <authorList>
            <person name="Mafakheri H."/>
            <person name="Taghavi S.M."/>
            <person name="Dimkic I."/>
            <person name="Nemanja K."/>
            <person name="Osdaghi E."/>
        </authorList>
    </citation>
    <scope>NUCLEOTIDE SEQUENCE [LARGE SCALE GENOMIC DNA]</scope>
    <source>
        <strain evidence="2 3">FX4</strain>
    </source>
</reference>
<evidence type="ECO:0000256" key="1">
    <source>
        <dbReference type="SAM" id="Phobius"/>
    </source>
</evidence>
<keyword evidence="1" id="KW-0472">Membrane</keyword>
<evidence type="ECO:0000313" key="3">
    <source>
        <dbReference type="Proteomes" id="UP000695802"/>
    </source>
</evidence>
<sequence>MNAWDGIVVFAIGVALVALGLLVWLQHRRDHQTEWLVEQSFRRISVTSDGVLLTGADLVVVKKVQQFMDANYDASFMFDSEAMNGSNAFWYCSGPGARWFLAIPSVTAQRGRVDVQWVVRPLTEQRMRAVLRFDREAYRRAFGAPPDKV</sequence>